<comment type="cofactor">
    <cofactor evidence="2">
        <name>Mn(2+)</name>
        <dbReference type="ChEBI" id="CHEBI:29035"/>
    </cofactor>
</comment>
<evidence type="ECO:0000313" key="17">
    <source>
        <dbReference type="Ensembl" id="ENSSSCP00040045320.1"/>
    </source>
</evidence>
<dbReference type="GO" id="GO:0006098">
    <property type="term" value="P:pentose-phosphate shunt"/>
    <property type="evidence" value="ECO:0007669"/>
    <property type="project" value="UniProtKB-ARBA"/>
</dbReference>
<keyword evidence="9" id="KW-0479">Metal-binding</keyword>
<evidence type="ECO:0000256" key="12">
    <source>
        <dbReference type="ARBA" id="ARBA00023211"/>
    </source>
</evidence>
<dbReference type="GO" id="GO:0046872">
    <property type="term" value="F:metal ion binding"/>
    <property type="evidence" value="ECO:0007669"/>
    <property type="project" value="UniProtKB-KW"/>
</dbReference>
<comment type="function">
    <text evidence="16">Catalyzes the reversible epimerization of D-ribulose 5-phosphate to D-xylulose 5-phosphate.</text>
</comment>
<evidence type="ECO:0000256" key="14">
    <source>
        <dbReference type="ARBA" id="ARBA00023277"/>
    </source>
</evidence>
<comment type="catalytic activity">
    <reaction evidence="1">
        <text>D-ribulose 5-phosphate = D-xylulose 5-phosphate</text>
        <dbReference type="Rhea" id="RHEA:13677"/>
        <dbReference type="ChEBI" id="CHEBI:57737"/>
        <dbReference type="ChEBI" id="CHEBI:58121"/>
        <dbReference type="EC" id="5.1.3.1"/>
    </reaction>
</comment>
<keyword evidence="14" id="KW-0119">Carbohydrate metabolism</keyword>
<comment type="subunit">
    <text evidence="7">Homodimer.</text>
</comment>
<dbReference type="Pfam" id="PF00834">
    <property type="entry name" value="Ribul_P_3_epim"/>
    <property type="match status" value="1"/>
</dbReference>
<dbReference type="PANTHER" id="PTHR11749">
    <property type="entry name" value="RIBULOSE-5-PHOSPHATE-3-EPIMERASE"/>
    <property type="match status" value="1"/>
</dbReference>
<reference evidence="17" key="1">
    <citation type="submission" date="2025-08" db="UniProtKB">
        <authorList>
            <consortium name="Ensembl"/>
        </authorList>
    </citation>
    <scope>IDENTIFICATION</scope>
</reference>
<accession>A0A8D1FXW5</accession>
<dbReference type="InterPro" id="IPR013785">
    <property type="entry name" value="Aldolase_TIM"/>
</dbReference>
<dbReference type="Gene3D" id="3.20.20.70">
    <property type="entry name" value="Aldolase class I"/>
    <property type="match status" value="1"/>
</dbReference>
<dbReference type="AlphaFoldDB" id="A0A8D1FXW5"/>
<organism evidence="17 18">
    <name type="scientific">Sus scrofa</name>
    <name type="common">Pig</name>
    <dbReference type="NCBI Taxonomy" id="9823"/>
    <lineage>
        <taxon>Eukaryota</taxon>
        <taxon>Metazoa</taxon>
        <taxon>Chordata</taxon>
        <taxon>Craniata</taxon>
        <taxon>Vertebrata</taxon>
        <taxon>Euteleostomi</taxon>
        <taxon>Mammalia</taxon>
        <taxon>Eutheria</taxon>
        <taxon>Laurasiatheria</taxon>
        <taxon>Artiodactyla</taxon>
        <taxon>Suina</taxon>
        <taxon>Suidae</taxon>
        <taxon>Sus</taxon>
    </lineage>
</organism>
<dbReference type="FunFam" id="3.20.20.70:FF:000191">
    <property type="entry name" value="ribulose-phosphate 3-epimerase isoform X2"/>
    <property type="match status" value="1"/>
</dbReference>
<evidence type="ECO:0000256" key="16">
    <source>
        <dbReference type="ARBA" id="ARBA00057323"/>
    </source>
</evidence>
<comment type="cofactor">
    <cofactor evidence="3">
        <name>Co(2+)</name>
        <dbReference type="ChEBI" id="CHEBI:48828"/>
    </cofactor>
</comment>
<comment type="cofactor">
    <cofactor evidence="5">
        <name>Fe(2+)</name>
        <dbReference type="ChEBI" id="CHEBI:29033"/>
    </cofactor>
</comment>
<comment type="similarity">
    <text evidence="6">Belongs to the ribulose-phosphate 3-epimerase family.</text>
</comment>
<dbReference type="InterPro" id="IPR011060">
    <property type="entry name" value="RibuloseP-bd_barrel"/>
</dbReference>
<evidence type="ECO:0000256" key="1">
    <source>
        <dbReference type="ARBA" id="ARBA00001782"/>
    </source>
</evidence>
<keyword evidence="11" id="KW-0408">Iron</keyword>
<proteinExistence type="inferred from homology"/>
<dbReference type="InterPro" id="IPR000056">
    <property type="entry name" value="Ribul_P_3_epim-like"/>
</dbReference>
<evidence type="ECO:0000256" key="15">
    <source>
        <dbReference type="ARBA" id="ARBA00023285"/>
    </source>
</evidence>
<name>A0A8D1FXW5_PIG</name>
<comment type="cofactor">
    <cofactor evidence="4">
        <name>Zn(2+)</name>
        <dbReference type="ChEBI" id="CHEBI:29105"/>
    </cofactor>
</comment>
<evidence type="ECO:0000256" key="13">
    <source>
        <dbReference type="ARBA" id="ARBA00023235"/>
    </source>
</evidence>
<dbReference type="SUPFAM" id="SSF51366">
    <property type="entry name" value="Ribulose-phoshate binding barrel"/>
    <property type="match status" value="1"/>
</dbReference>
<keyword evidence="15" id="KW-0170">Cobalt</keyword>
<evidence type="ECO:0000256" key="3">
    <source>
        <dbReference type="ARBA" id="ARBA00001941"/>
    </source>
</evidence>
<keyword evidence="10" id="KW-0862">Zinc</keyword>
<dbReference type="Ensembl" id="ENSSSCT00040100781.1">
    <property type="protein sequence ID" value="ENSSSCP00040045320.1"/>
    <property type="gene ID" value="ENSSSCG00040073096.1"/>
</dbReference>
<dbReference type="GO" id="GO:0005975">
    <property type="term" value="P:carbohydrate metabolic process"/>
    <property type="evidence" value="ECO:0007669"/>
    <property type="project" value="InterPro"/>
</dbReference>
<evidence type="ECO:0000256" key="7">
    <source>
        <dbReference type="ARBA" id="ARBA00011738"/>
    </source>
</evidence>
<evidence type="ECO:0000256" key="10">
    <source>
        <dbReference type="ARBA" id="ARBA00022833"/>
    </source>
</evidence>
<evidence type="ECO:0000256" key="2">
    <source>
        <dbReference type="ARBA" id="ARBA00001936"/>
    </source>
</evidence>
<evidence type="ECO:0000256" key="9">
    <source>
        <dbReference type="ARBA" id="ARBA00022723"/>
    </source>
</evidence>
<protein>
    <recommendedName>
        <fullName evidence="8">ribulose-phosphate 3-epimerase</fullName>
        <ecNumber evidence="8">5.1.3.1</ecNumber>
    </recommendedName>
</protein>
<dbReference type="GO" id="GO:0004750">
    <property type="term" value="F:D-ribulose-phosphate 3-epimerase activity"/>
    <property type="evidence" value="ECO:0007669"/>
    <property type="project" value="UniProtKB-EC"/>
</dbReference>
<evidence type="ECO:0000256" key="6">
    <source>
        <dbReference type="ARBA" id="ARBA00009541"/>
    </source>
</evidence>
<keyword evidence="13" id="KW-0413">Isomerase</keyword>
<keyword evidence="12" id="KW-0464">Manganese</keyword>
<evidence type="ECO:0000256" key="4">
    <source>
        <dbReference type="ARBA" id="ARBA00001947"/>
    </source>
</evidence>
<dbReference type="EC" id="5.1.3.1" evidence="8"/>
<sequence length="92" mass="10282">MAARCKIGSSILNSNVANLGAECLQMLDSGADYLHLDVMDGRFVPSSTFGHPTVESLQKQLSQDSYFARYGVQQPKKWQKGQKKKKSLRKAY</sequence>
<dbReference type="Proteomes" id="UP000694722">
    <property type="component" value="Unplaced"/>
</dbReference>
<evidence type="ECO:0000256" key="11">
    <source>
        <dbReference type="ARBA" id="ARBA00023004"/>
    </source>
</evidence>
<evidence type="ECO:0000256" key="5">
    <source>
        <dbReference type="ARBA" id="ARBA00001954"/>
    </source>
</evidence>
<evidence type="ECO:0000256" key="8">
    <source>
        <dbReference type="ARBA" id="ARBA00013188"/>
    </source>
</evidence>
<evidence type="ECO:0000313" key="18">
    <source>
        <dbReference type="Proteomes" id="UP000694722"/>
    </source>
</evidence>